<organism evidence="2 3">
    <name type="scientific">Coniophora puteana (strain RWD-64-598)</name>
    <name type="common">Brown rot fungus</name>
    <dbReference type="NCBI Taxonomy" id="741705"/>
    <lineage>
        <taxon>Eukaryota</taxon>
        <taxon>Fungi</taxon>
        <taxon>Dikarya</taxon>
        <taxon>Basidiomycota</taxon>
        <taxon>Agaricomycotina</taxon>
        <taxon>Agaricomycetes</taxon>
        <taxon>Agaricomycetidae</taxon>
        <taxon>Boletales</taxon>
        <taxon>Coniophorineae</taxon>
        <taxon>Coniophoraceae</taxon>
        <taxon>Coniophora</taxon>
    </lineage>
</organism>
<protein>
    <submittedName>
        <fullName evidence="2">Uncharacterized protein</fullName>
    </submittedName>
</protein>
<dbReference type="EMBL" id="JH711591">
    <property type="protein sequence ID" value="EIW74638.1"/>
    <property type="molecule type" value="Genomic_DNA"/>
</dbReference>
<dbReference type="RefSeq" id="XP_007775237.1">
    <property type="nucleotide sequence ID" value="XM_007777047.1"/>
</dbReference>
<feature type="region of interest" description="Disordered" evidence="1">
    <location>
        <begin position="488"/>
        <end position="543"/>
    </location>
</feature>
<evidence type="ECO:0000256" key="1">
    <source>
        <dbReference type="SAM" id="MobiDB-lite"/>
    </source>
</evidence>
<dbReference type="KEGG" id="cput:CONPUDRAFT_159927"/>
<evidence type="ECO:0000313" key="2">
    <source>
        <dbReference type="EMBL" id="EIW74638.1"/>
    </source>
</evidence>
<dbReference type="GeneID" id="19204208"/>
<dbReference type="Proteomes" id="UP000053558">
    <property type="component" value="Unassembled WGS sequence"/>
</dbReference>
<gene>
    <name evidence="2" type="ORF">CONPUDRAFT_159927</name>
</gene>
<feature type="compositionally biased region" description="Low complexity" evidence="1">
    <location>
        <begin position="207"/>
        <end position="231"/>
    </location>
</feature>
<name>R7SEN6_CONPW</name>
<feature type="compositionally biased region" description="Pro residues" evidence="1">
    <location>
        <begin position="272"/>
        <end position="284"/>
    </location>
</feature>
<feature type="compositionally biased region" description="Basic and acidic residues" evidence="1">
    <location>
        <begin position="488"/>
        <end position="497"/>
    </location>
</feature>
<dbReference type="AlphaFoldDB" id="R7SEN6"/>
<keyword evidence="3" id="KW-1185">Reference proteome</keyword>
<reference evidence="3" key="1">
    <citation type="journal article" date="2012" name="Science">
        <title>The Paleozoic origin of enzymatic lignin decomposition reconstructed from 31 fungal genomes.</title>
        <authorList>
            <person name="Floudas D."/>
            <person name="Binder M."/>
            <person name="Riley R."/>
            <person name="Barry K."/>
            <person name="Blanchette R.A."/>
            <person name="Henrissat B."/>
            <person name="Martinez A.T."/>
            <person name="Otillar R."/>
            <person name="Spatafora J.W."/>
            <person name="Yadav J.S."/>
            <person name="Aerts A."/>
            <person name="Benoit I."/>
            <person name="Boyd A."/>
            <person name="Carlson A."/>
            <person name="Copeland A."/>
            <person name="Coutinho P.M."/>
            <person name="de Vries R.P."/>
            <person name="Ferreira P."/>
            <person name="Findley K."/>
            <person name="Foster B."/>
            <person name="Gaskell J."/>
            <person name="Glotzer D."/>
            <person name="Gorecki P."/>
            <person name="Heitman J."/>
            <person name="Hesse C."/>
            <person name="Hori C."/>
            <person name="Igarashi K."/>
            <person name="Jurgens J.A."/>
            <person name="Kallen N."/>
            <person name="Kersten P."/>
            <person name="Kohler A."/>
            <person name="Kuees U."/>
            <person name="Kumar T.K.A."/>
            <person name="Kuo A."/>
            <person name="LaButti K."/>
            <person name="Larrondo L.F."/>
            <person name="Lindquist E."/>
            <person name="Ling A."/>
            <person name="Lombard V."/>
            <person name="Lucas S."/>
            <person name="Lundell T."/>
            <person name="Martin R."/>
            <person name="McLaughlin D.J."/>
            <person name="Morgenstern I."/>
            <person name="Morin E."/>
            <person name="Murat C."/>
            <person name="Nagy L.G."/>
            <person name="Nolan M."/>
            <person name="Ohm R.A."/>
            <person name="Patyshakuliyeva A."/>
            <person name="Rokas A."/>
            <person name="Ruiz-Duenas F.J."/>
            <person name="Sabat G."/>
            <person name="Salamov A."/>
            <person name="Samejima M."/>
            <person name="Schmutz J."/>
            <person name="Slot J.C."/>
            <person name="St John F."/>
            <person name="Stenlid J."/>
            <person name="Sun H."/>
            <person name="Sun S."/>
            <person name="Syed K."/>
            <person name="Tsang A."/>
            <person name="Wiebenga A."/>
            <person name="Young D."/>
            <person name="Pisabarro A."/>
            <person name="Eastwood D.C."/>
            <person name="Martin F."/>
            <person name="Cullen D."/>
            <person name="Grigoriev I.V."/>
            <person name="Hibbett D.S."/>
        </authorList>
    </citation>
    <scope>NUCLEOTIDE SEQUENCE [LARGE SCALE GENOMIC DNA]</scope>
    <source>
        <strain evidence="3">RWD-64-598 SS2</strain>
    </source>
</reference>
<evidence type="ECO:0000313" key="3">
    <source>
        <dbReference type="Proteomes" id="UP000053558"/>
    </source>
</evidence>
<feature type="compositionally biased region" description="Polar residues" evidence="1">
    <location>
        <begin position="310"/>
        <end position="337"/>
    </location>
</feature>
<feature type="compositionally biased region" description="Low complexity" evidence="1">
    <location>
        <begin position="508"/>
        <end position="529"/>
    </location>
</feature>
<feature type="region of interest" description="Disordered" evidence="1">
    <location>
        <begin position="268"/>
        <end position="337"/>
    </location>
</feature>
<feature type="compositionally biased region" description="Low complexity" evidence="1">
    <location>
        <begin position="285"/>
        <end position="294"/>
    </location>
</feature>
<accession>R7SEN6</accession>
<feature type="region of interest" description="Disordered" evidence="1">
    <location>
        <begin position="84"/>
        <end position="108"/>
    </location>
</feature>
<feature type="region of interest" description="Disordered" evidence="1">
    <location>
        <begin position="207"/>
        <end position="247"/>
    </location>
</feature>
<proteinExistence type="predicted"/>
<sequence>MCHAHLPPLDIDGKPHCPMCGCELKPKFCSKGREDHIGRYFLVCDNKAGHPLTATGKGQSFWHWYPLNGAPDCIVLLADNSCSPGSSPSSSPPRGDPGPSTSSLPTLPPLPSILSRSTSLAAGQLAPQPAYPPLGPFVPGLKLKCSFLKCNKSAPNKANSRCAKTMCKKHCIQDFIGCSSAKDHRPECAGKLQQASFAALAAAGSSTPSLASSAPRAPRAPRAAPATPSQSLTSWPDPTDEEWGLNPQFDDLSVLSEVAVNFPEFTFSSVDSPPPDSPVPPPSLPSSFLPTQLSAPPPSQPDAPAPSQPRTLTARTGRSSQPRGLSTRSAPTTQLNDSWQKVIHDVVVEEDLLQKDEQEQLSREEESCQEIELITYIENNKLPIKLALQGSNVPSHRDTSPIPHWPYFDLAGAADKTPQLPKMDHNTHVEFWDGRRKHWKGVSAFHRIPVKNQDVLVFRINGTTACVDEKTYTSPCYKSGLPADRLKIRAKLKEPVRSKRARSPTPEPSSSSQASSSTSPGSPSSSQASEDARSNKRLRTVSPFVLSPNRAEQMLDLAFLGGPQPPGPSHSVPLLLDDPRIGNTPSPPGTLRDARIRWGQADEEFKENIRAPADSDLDMDKKERLWDKVTATYKLKPTRSRRQVAEMHQAVCINVETSPPSLYAELGSDIEGDGDDIVMVEPL</sequence>
<feature type="compositionally biased region" description="Pro residues" evidence="1">
    <location>
        <begin position="295"/>
        <end position="307"/>
    </location>
</feature>